<dbReference type="PANTHER" id="PTHR47832:SF1">
    <property type="entry name" value="DNA PHOTOLYASE"/>
    <property type="match status" value="1"/>
</dbReference>
<feature type="coiled-coil region" evidence="1">
    <location>
        <begin position="178"/>
        <end position="232"/>
    </location>
</feature>
<evidence type="ECO:0000313" key="3">
    <source>
        <dbReference type="Proteomes" id="UP001151760"/>
    </source>
</evidence>
<dbReference type="PANTHER" id="PTHR47832">
    <property type="entry name" value="DNA PHOTOLYASE"/>
    <property type="match status" value="1"/>
</dbReference>
<dbReference type="Proteomes" id="UP001151760">
    <property type="component" value="Unassembled WGS sequence"/>
</dbReference>
<keyword evidence="3" id="KW-1185">Reference proteome</keyword>
<evidence type="ECO:0000256" key="1">
    <source>
        <dbReference type="SAM" id="Coils"/>
    </source>
</evidence>
<comment type="caution">
    <text evidence="2">The sequence shown here is derived from an EMBL/GenBank/DDBJ whole genome shotgun (WGS) entry which is preliminary data.</text>
</comment>
<reference evidence="2" key="2">
    <citation type="submission" date="2022-01" db="EMBL/GenBank/DDBJ databases">
        <authorList>
            <person name="Yamashiro T."/>
            <person name="Shiraishi A."/>
            <person name="Satake H."/>
            <person name="Nakayama K."/>
        </authorList>
    </citation>
    <scope>NUCLEOTIDE SEQUENCE</scope>
</reference>
<accession>A0ABQ5EC02</accession>
<organism evidence="2 3">
    <name type="scientific">Tanacetum coccineum</name>
    <dbReference type="NCBI Taxonomy" id="301880"/>
    <lineage>
        <taxon>Eukaryota</taxon>
        <taxon>Viridiplantae</taxon>
        <taxon>Streptophyta</taxon>
        <taxon>Embryophyta</taxon>
        <taxon>Tracheophyta</taxon>
        <taxon>Spermatophyta</taxon>
        <taxon>Magnoliopsida</taxon>
        <taxon>eudicotyledons</taxon>
        <taxon>Gunneridae</taxon>
        <taxon>Pentapetalae</taxon>
        <taxon>asterids</taxon>
        <taxon>campanulids</taxon>
        <taxon>Asterales</taxon>
        <taxon>Asteraceae</taxon>
        <taxon>Asteroideae</taxon>
        <taxon>Anthemideae</taxon>
        <taxon>Anthemidinae</taxon>
        <taxon>Tanacetum</taxon>
    </lineage>
</organism>
<dbReference type="Gene3D" id="3.20.20.70">
    <property type="entry name" value="Aldolase class I"/>
    <property type="match status" value="1"/>
</dbReference>
<dbReference type="InterPro" id="IPR013785">
    <property type="entry name" value="Aldolase_TIM"/>
</dbReference>
<reference evidence="2" key="1">
    <citation type="journal article" date="2022" name="Int. J. Mol. Sci.">
        <title>Draft Genome of Tanacetum Coccineum: Genomic Comparison of Closely Related Tanacetum-Family Plants.</title>
        <authorList>
            <person name="Yamashiro T."/>
            <person name="Shiraishi A."/>
            <person name="Nakayama K."/>
            <person name="Satake H."/>
        </authorList>
    </citation>
    <scope>NUCLEOTIDE SEQUENCE</scope>
</reference>
<keyword evidence="1" id="KW-0175">Coiled coil</keyword>
<protein>
    <submittedName>
        <fullName evidence="2">Uncharacterized protein</fullName>
    </submittedName>
</protein>
<dbReference type="EMBL" id="BQNB010016154">
    <property type="protein sequence ID" value="GJT48439.1"/>
    <property type="molecule type" value="Genomic_DNA"/>
</dbReference>
<proteinExistence type="predicted"/>
<evidence type="ECO:0000313" key="2">
    <source>
        <dbReference type="EMBL" id="GJT48439.1"/>
    </source>
</evidence>
<name>A0ABQ5EC02_9ASTR</name>
<sequence length="304" mass="34736">MLPSSSEVELNERDLECDIKLEKVHTDDNLADPFTKALAFPKHSEHTKNIGMLPASSLMQHRFQLGVTHKHLRRHGSNGDGVCSYFKAEQSEDKDMSGYYSLLILSSDLMAALDQRTLDYRYHTDFHSMITKRADEGLINEMSYDPGVLVVLESIFTFYPSIPLNYLFKGFENKVLIIQEMMEMKQELTEDARDLRYLVVLKIQNQAGHHTMNEAKKKFKKMNDRINETRDAMHGLFPRKPIKQSSFAIAMNRIRGKSNSKGGEDPIRWTLLSNVVDGYSLTLPHLKGLQNGDIATSVIKQVKN</sequence>
<gene>
    <name evidence="2" type="ORF">Tco_0974596</name>
</gene>